<dbReference type="AlphaFoldDB" id="A0A452QAJ5"/>
<organism evidence="1 2">
    <name type="scientific">Ursus americanus</name>
    <name type="common">American black bear</name>
    <name type="synonym">Euarctos americanus</name>
    <dbReference type="NCBI Taxonomy" id="9643"/>
    <lineage>
        <taxon>Eukaryota</taxon>
        <taxon>Metazoa</taxon>
        <taxon>Chordata</taxon>
        <taxon>Craniata</taxon>
        <taxon>Vertebrata</taxon>
        <taxon>Euteleostomi</taxon>
        <taxon>Mammalia</taxon>
        <taxon>Eutheria</taxon>
        <taxon>Laurasiatheria</taxon>
        <taxon>Carnivora</taxon>
        <taxon>Caniformia</taxon>
        <taxon>Ursidae</taxon>
        <taxon>Ursus</taxon>
    </lineage>
</organism>
<proteinExistence type="predicted"/>
<dbReference type="Ensembl" id="ENSUAMT00000001685.1">
    <property type="protein sequence ID" value="ENSUAMP00000001460.1"/>
    <property type="gene ID" value="ENSUAMG00000001394.1"/>
</dbReference>
<sequence length="65" mass="7640">SGSWLSRERKKLNNPSFFSFHLESEALVEEVIESFQNSVSREELHFLLTDHEAWDRFVAEATLSR</sequence>
<protein>
    <submittedName>
        <fullName evidence="1">Uncharacterized protein</fullName>
    </submittedName>
</protein>
<reference evidence="1" key="3">
    <citation type="submission" date="2025-09" db="UniProtKB">
        <authorList>
            <consortium name="Ensembl"/>
        </authorList>
    </citation>
    <scope>IDENTIFICATION</scope>
</reference>
<name>A0A452QAJ5_URSAM</name>
<keyword evidence="2" id="KW-1185">Reference proteome</keyword>
<reference evidence="1" key="2">
    <citation type="submission" date="2025-08" db="UniProtKB">
        <authorList>
            <consortium name="Ensembl"/>
        </authorList>
    </citation>
    <scope>IDENTIFICATION</scope>
</reference>
<dbReference type="STRING" id="9643.ENSUAMP00000001460"/>
<dbReference type="Proteomes" id="UP000291022">
    <property type="component" value="Unassembled WGS sequence"/>
</dbReference>
<reference evidence="2" key="1">
    <citation type="submission" date="2016-06" db="EMBL/GenBank/DDBJ databases">
        <title>De novo assembly and RNA-Seq shows season-dependent expression and editing in black bear kidneys.</title>
        <authorList>
            <person name="Korstanje R."/>
            <person name="Srivastava A."/>
            <person name="Sarsani V.K."/>
            <person name="Sheehan S.M."/>
            <person name="Seger R.L."/>
            <person name="Barter M.E."/>
            <person name="Lindqvist C."/>
            <person name="Brody L.C."/>
            <person name="Mullikin J.C."/>
        </authorList>
    </citation>
    <scope>NUCLEOTIDE SEQUENCE [LARGE SCALE GENOMIC DNA]</scope>
</reference>
<dbReference type="GeneTree" id="ENSGT00950000185483"/>
<evidence type="ECO:0000313" key="2">
    <source>
        <dbReference type="Proteomes" id="UP000291022"/>
    </source>
</evidence>
<accession>A0A452QAJ5</accession>
<evidence type="ECO:0000313" key="1">
    <source>
        <dbReference type="Ensembl" id="ENSUAMP00000001460.1"/>
    </source>
</evidence>